<gene>
    <name evidence="3" type="ORF">EVOR1521_LOCUS18933</name>
</gene>
<dbReference type="Proteomes" id="UP001178507">
    <property type="component" value="Unassembled WGS sequence"/>
</dbReference>
<protein>
    <recommendedName>
        <fullName evidence="2">RRM domain-containing protein</fullName>
    </recommendedName>
</protein>
<dbReference type="PROSITE" id="PS50102">
    <property type="entry name" value="RRM"/>
    <property type="match status" value="1"/>
</dbReference>
<accession>A0AA36N4P1</accession>
<keyword evidence="1" id="KW-0694">RNA-binding</keyword>
<dbReference type="InterPro" id="IPR000504">
    <property type="entry name" value="RRM_dom"/>
</dbReference>
<evidence type="ECO:0000259" key="2">
    <source>
        <dbReference type="PROSITE" id="PS50102"/>
    </source>
</evidence>
<dbReference type="InterPro" id="IPR035979">
    <property type="entry name" value="RBD_domain_sf"/>
</dbReference>
<organism evidence="3 4">
    <name type="scientific">Effrenium voratum</name>
    <dbReference type="NCBI Taxonomy" id="2562239"/>
    <lineage>
        <taxon>Eukaryota</taxon>
        <taxon>Sar</taxon>
        <taxon>Alveolata</taxon>
        <taxon>Dinophyceae</taxon>
        <taxon>Suessiales</taxon>
        <taxon>Symbiodiniaceae</taxon>
        <taxon>Effrenium</taxon>
    </lineage>
</organism>
<keyword evidence="4" id="KW-1185">Reference proteome</keyword>
<evidence type="ECO:0000256" key="1">
    <source>
        <dbReference type="PROSITE-ProRule" id="PRU00176"/>
    </source>
</evidence>
<evidence type="ECO:0000313" key="4">
    <source>
        <dbReference type="Proteomes" id="UP001178507"/>
    </source>
</evidence>
<dbReference type="Gene3D" id="3.30.70.330">
    <property type="match status" value="1"/>
</dbReference>
<reference evidence="3" key="1">
    <citation type="submission" date="2023-08" db="EMBL/GenBank/DDBJ databases">
        <authorList>
            <person name="Chen Y."/>
            <person name="Shah S."/>
            <person name="Dougan E. K."/>
            <person name="Thang M."/>
            <person name="Chan C."/>
        </authorList>
    </citation>
    <scope>NUCLEOTIDE SEQUENCE</scope>
</reference>
<dbReference type="SUPFAM" id="SSF54928">
    <property type="entry name" value="RNA-binding domain, RBD"/>
    <property type="match status" value="1"/>
</dbReference>
<dbReference type="CDD" id="cd00590">
    <property type="entry name" value="RRM_SF"/>
    <property type="match status" value="1"/>
</dbReference>
<dbReference type="GO" id="GO:0003723">
    <property type="term" value="F:RNA binding"/>
    <property type="evidence" value="ECO:0007669"/>
    <property type="project" value="UniProtKB-UniRule"/>
</dbReference>
<proteinExistence type="predicted"/>
<evidence type="ECO:0000313" key="3">
    <source>
        <dbReference type="EMBL" id="CAJ1394222.1"/>
    </source>
</evidence>
<dbReference type="InterPro" id="IPR012677">
    <property type="entry name" value="Nucleotide-bd_a/b_plait_sf"/>
</dbReference>
<dbReference type="AlphaFoldDB" id="A0AA36N4P1"/>
<dbReference type="EMBL" id="CAUJNA010002780">
    <property type="protein sequence ID" value="CAJ1394222.1"/>
    <property type="molecule type" value="Genomic_DNA"/>
</dbReference>
<dbReference type="Pfam" id="PF00076">
    <property type="entry name" value="RRM_1"/>
    <property type="match status" value="1"/>
</dbReference>
<dbReference type="SMART" id="SM00360">
    <property type="entry name" value="RRM"/>
    <property type="match status" value="1"/>
</dbReference>
<name>A0AA36N4P1_9DINO</name>
<comment type="caution">
    <text evidence="3">The sequence shown here is derived from an EMBL/GenBank/DDBJ whole genome shotgun (WGS) entry which is preliminary data.</text>
</comment>
<sequence>MEREREPSPGPLRYRLWCGGLHKDITEDEIIREVERFAEVKKVMLRSSPKDTFAFIQFTNQKDMDKAQEALDQSAALGERVCAQPATADKKKSLPVQEQGVAVLVSNTTRPINRHGSAVV</sequence>
<feature type="domain" description="RRM" evidence="2">
    <location>
        <begin position="14"/>
        <end position="88"/>
    </location>
</feature>